<organism evidence="7 8">
    <name type="scientific">Hydrogenimonas cancrithermarum</name>
    <dbReference type="NCBI Taxonomy" id="2993563"/>
    <lineage>
        <taxon>Bacteria</taxon>
        <taxon>Pseudomonadati</taxon>
        <taxon>Campylobacterota</taxon>
        <taxon>Epsilonproteobacteria</taxon>
        <taxon>Campylobacterales</taxon>
        <taxon>Hydrogenimonadaceae</taxon>
        <taxon>Hydrogenimonas</taxon>
    </lineage>
</organism>
<keyword evidence="4 5" id="KW-0472">Membrane</keyword>
<evidence type="ECO:0000256" key="1">
    <source>
        <dbReference type="ARBA" id="ARBA00004141"/>
    </source>
</evidence>
<sequence length="302" mass="32908">MKMRETVHRLNTIDRGILFMLASALISAMNGAVAKVLGDGMSAMEIVFFRNMIGVLIILATLRHTPAALPGGRLHLLLMRGFFGFSAMILFFYTITTIPLGEAITLNKTSPLFVAILAFFLMKERLNTYAILALVVGFSGVLFITKPAGFSMSYDHFLGLLGGFFAACAYATIKRIRDIYDARVIVLSFVGLGTVLPLLLFLVAPFVDAPETLAFLFPEFTLPASNTTWALIAFMAIISTLSQWLLTKAYSLGRAGIVGVVSYTNIPFAIGFGWMLGDPFPDIWVWLGIGLIVSAGVLLKKS</sequence>
<feature type="transmembrane region" description="Helical" evidence="5">
    <location>
        <begin position="227"/>
        <end position="246"/>
    </location>
</feature>
<protein>
    <submittedName>
        <fullName evidence="7">Membrane protein</fullName>
    </submittedName>
</protein>
<dbReference type="Pfam" id="PF00892">
    <property type="entry name" value="EamA"/>
    <property type="match status" value="1"/>
</dbReference>
<dbReference type="InterPro" id="IPR000620">
    <property type="entry name" value="EamA_dom"/>
</dbReference>
<reference evidence="7 8" key="1">
    <citation type="submission" date="2023-03" db="EMBL/GenBank/DDBJ databases">
        <title>Description of Hydrogenimonas sp. ISO32.</title>
        <authorList>
            <person name="Mino S."/>
            <person name="Fukazawa S."/>
            <person name="Sawabe T."/>
        </authorList>
    </citation>
    <scope>NUCLEOTIDE SEQUENCE [LARGE SCALE GENOMIC DNA]</scope>
    <source>
        <strain evidence="7 8">ISO32</strain>
    </source>
</reference>
<feature type="transmembrane region" description="Helical" evidence="5">
    <location>
        <begin position="74"/>
        <end position="98"/>
    </location>
</feature>
<feature type="transmembrane region" description="Helical" evidence="5">
    <location>
        <begin position="185"/>
        <end position="207"/>
    </location>
</feature>
<dbReference type="PANTHER" id="PTHR22911:SF6">
    <property type="entry name" value="SOLUTE CARRIER FAMILY 35 MEMBER G1"/>
    <property type="match status" value="1"/>
</dbReference>
<dbReference type="InterPro" id="IPR037185">
    <property type="entry name" value="EmrE-like"/>
</dbReference>
<dbReference type="SUPFAM" id="SSF103481">
    <property type="entry name" value="Multidrug resistance efflux transporter EmrE"/>
    <property type="match status" value="2"/>
</dbReference>
<evidence type="ECO:0000313" key="8">
    <source>
        <dbReference type="Proteomes" id="UP001321445"/>
    </source>
</evidence>
<evidence type="ECO:0000256" key="5">
    <source>
        <dbReference type="SAM" id="Phobius"/>
    </source>
</evidence>
<feature type="transmembrane region" description="Helical" evidence="5">
    <location>
        <begin position="44"/>
        <end position="62"/>
    </location>
</feature>
<proteinExistence type="predicted"/>
<evidence type="ECO:0000256" key="2">
    <source>
        <dbReference type="ARBA" id="ARBA00022692"/>
    </source>
</evidence>
<feature type="domain" description="EamA" evidence="6">
    <location>
        <begin position="15"/>
        <end position="145"/>
    </location>
</feature>
<dbReference type="PANTHER" id="PTHR22911">
    <property type="entry name" value="ACYL-MALONYL CONDENSING ENZYME-RELATED"/>
    <property type="match status" value="1"/>
</dbReference>
<name>A0ABM8FMR6_9BACT</name>
<keyword evidence="3 5" id="KW-1133">Transmembrane helix</keyword>
<feature type="transmembrane region" description="Helical" evidence="5">
    <location>
        <begin position="156"/>
        <end position="173"/>
    </location>
</feature>
<feature type="transmembrane region" description="Helical" evidence="5">
    <location>
        <begin position="104"/>
        <end position="122"/>
    </location>
</feature>
<feature type="transmembrane region" description="Helical" evidence="5">
    <location>
        <begin position="283"/>
        <end position="299"/>
    </location>
</feature>
<dbReference type="EMBL" id="AP027370">
    <property type="protein sequence ID" value="BDY13691.1"/>
    <property type="molecule type" value="Genomic_DNA"/>
</dbReference>
<evidence type="ECO:0000256" key="3">
    <source>
        <dbReference type="ARBA" id="ARBA00022989"/>
    </source>
</evidence>
<feature type="transmembrane region" description="Helical" evidence="5">
    <location>
        <begin position="129"/>
        <end position="150"/>
    </location>
</feature>
<accession>A0ABM8FMR6</accession>
<dbReference type="Proteomes" id="UP001321445">
    <property type="component" value="Chromosome"/>
</dbReference>
<gene>
    <name evidence="7" type="ORF">HCR_20030</name>
</gene>
<evidence type="ECO:0000259" key="6">
    <source>
        <dbReference type="Pfam" id="PF00892"/>
    </source>
</evidence>
<comment type="subcellular location">
    <subcellularLocation>
        <location evidence="1">Membrane</location>
        <topology evidence="1">Multi-pass membrane protein</topology>
    </subcellularLocation>
</comment>
<keyword evidence="8" id="KW-1185">Reference proteome</keyword>
<feature type="transmembrane region" description="Helical" evidence="5">
    <location>
        <begin position="258"/>
        <end position="277"/>
    </location>
</feature>
<evidence type="ECO:0000313" key="7">
    <source>
        <dbReference type="EMBL" id="BDY13691.1"/>
    </source>
</evidence>
<keyword evidence="2 5" id="KW-0812">Transmembrane</keyword>
<evidence type="ECO:0000256" key="4">
    <source>
        <dbReference type="ARBA" id="ARBA00023136"/>
    </source>
</evidence>